<proteinExistence type="predicted"/>
<evidence type="ECO:0000313" key="2">
    <source>
        <dbReference type="Proteomes" id="UP001056120"/>
    </source>
</evidence>
<gene>
    <name evidence="1" type="ORF">L1987_28031</name>
</gene>
<reference evidence="2" key="1">
    <citation type="journal article" date="2022" name="Mol. Ecol. Resour.">
        <title>The genomes of chicory, endive, great burdock and yacon provide insights into Asteraceae palaeo-polyploidization history and plant inulin production.</title>
        <authorList>
            <person name="Fan W."/>
            <person name="Wang S."/>
            <person name="Wang H."/>
            <person name="Wang A."/>
            <person name="Jiang F."/>
            <person name="Liu H."/>
            <person name="Zhao H."/>
            <person name="Xu D."/>
            <person name="Zhang Y."/>
        </authorList>
    </citation>
    <scope>NUCLEOTIDE SEQUENCE [LARGE SCALE GENOMIC DNA]</scope>
    <source>
        <strain evidence="2">cv. Yunnan</strain>
    </source>
</reference>
<dbReference type="EMBL" id="CM042026">
    <property type="protein sequence ID" value="KAI3805549.1"/>
    <property type="molecule type" value="Genomic_DNA"/>
</dbReference>
<organism evidence="1 2">
    <name type="scientific">Smallanthus sonchifolius</name>
    <dbReference type="NCBI Taxonomy" id="185202"/>
    <lineage>
        <taxon>Eukaryota</taxon>
        <taxon>Viridiplantae</taxon>
        <taxon>Streptophyta</taxon>
        <taxon>Embryophyta</taxon>
        <taxon>Tracheophyta</taxon>
        <taxon>Spermatophyta</taxon>
        <taxon>Magnoliopsida</taxon>
        <taxon>eudicotyledons</taxon>
        <taxon>Gunneridae</taxon>
        <taxon>Pentapetalae</taxon>
        <taxon>asterids</taxon>
        <taxon>campanulids</taxon>
        <taxon>Asterales</taxon>
        <taxon>Asteraceae</taxon>
        <taxon>Asteroideae</taxon>
        <taxon>Heliantheae alliance</taxon>
        <taxon>Millerieae</taxon>
        <taxon>Smallanthus</taxon>
    </lineage>
</organism>
<accession>A0ACB9IC73</accession>
<reference evidence="1 2" key="2">
    <citation type="journal article" date="2022" name="Mol. Ecol. Resour.">
        <title>The genomes of chicory, endive, great burdock and yacon provide insights into Asteraceae paleo-polyploidization history and plant inulin production.</title>
        <authorList>
            <person name="Fan W."/>
            <person name="Wang S."/>
            <person name="Wang H."/>
            <person name="Wang A."/>
            <person name="Jiang F."/>
            <person name="Liu H."/>
            <person name="Zhao H."/>
            <person name="Xu D."/>
            <person name="Zhang Y."/>
        </authorList>
    </citation>
    <scope>NUCLEOTIDE SEQUENCE [LARGE SCALE GENOMIC DNA]</scope>
    <source>
        <strain evidence="2">cv. Yunnan</strain>
        <tissue evidence="1">Leaves</tissue>
    </source>
</reference>
<name>A0ACB9IC73_9ASTR</name>
<comment type="caution">
    <text evidence="1">The sequence shown here is derived from an EMBL/GenBank/DDBJ whole genome shotgun (WGS) entry which is preliminary data.</text>
</comment>
<sequence length="82" mass="9196">MGWRVYLSLHNSLYSLLDVIAENKKENTRGVPTSNFQYKNVYEKSQASSFGVQGKEASSVLTSQHTSQSSLVIYASCQVYQL</sequence>
<dbReference type="Proteomes" id="UP001056120">
    <property type="component" value="Linkage Group LG09"/>
</dbReference>
<protein>
    <submittedName>
        <fullName evidence="1">Uncharacterized protein</fullName>
    </submittedName>
</protein>
<evidence type="ECO:0000313" key="1">
    <source>
        <dbReference type="EMBL" id="KAI3805549.1"/>
    </source>
</evidence>
<keyword evidence="2" id="KW-1185">Reference proteome</keyword>